<protein>
    <submittedName>
        <fullName evidence="11">Odorant receptor 85e</fullName>
    </submittedName>
</protein>
<evidence type="ECO:0000313" key="11">
    <source>
        <dbReference type="EMBL" id="OAD54307.1"/>
    </source>
</evidence>
<evidence type="ECO:0000256" key="7">
    <source>
        <dbReference type="ARBA" id="ARBA00023136"/>
    </source>
</evidence>
<dbReference type="GO" id="GO:0007165">
    <property type="term" value="P:signal transduction"/>
    <property type="evidence" value="ECO:0007669"/>
    <property type="project" value="UniProtKB-KW"/>
</dbReference>
<keyword evidence="6 10" id="KW-1133">Transmembrane helix</keyword>
<name>A0A310SKQ0_9HYME</name>
<keyword evidence="7 10" id="KW-0472">Membrane</keyword>
<keyword evidence="5" id="KW-0552">Olfaction</keyword>
<comment type="subcellular location">
    <subcellularLocation>
        <location evidence="1">Cell membrane</location>
        <topology evidence="1">Multi-pass membrane protein</topology>
    </subcellularLocation>
</comment>
<dbReference type="PANTHER" id="PTHR21137:SF35">
    <property type="entry name" value="ODORANT RECEPTOR 19A-RELATED"/>
    <property type="match status" value="1"/>
</dbReference>
<dbReference type="EMBL" id="KQ764883">
    <property type="protein sequence ID" value="OAD54307.1"/>
    <property type="molecule type" value="Genomic_DNA"/>
</dbReference>
<evidence type="ECO:0000256" key="6">
    <source>
        <dbReference type="ARBA" id="ARBA00022989"/>
    </source>
</evidence>
<keyword evidence="3" id="KW-0716">Sensory transduction</keyword>
<dbReference type="GO" id="GO:0005549">
    <property type="term" value="F:odorant binding"/>
    <property type="evidence" value="ECO:0007669"/>
    <property type="project" value="InterPro"/>
</dbReference>
<keyword evidence="9" id="KW-0807">Transducer</keyword>
<evidence type="ECO:0000256" key="2">
    <source>
        <dbReference type="ARBA" id="ARBA00022475"/>
    </source>
</evidence>
<keyword evidence="2" id="KW-1003">Cell membrane</keyword>
<dbReference type="AlphaFoldDB" id="A0A310SKQ0"/>
<accession>A0A310SKQ0</accession>
<feature type="transmembrane region" description="Helical" evidence="10">
    <location>
        <begin position="59"/>
        <end position="77"/>
    </location>
</feature>
<evidence type="ECO:0000256" key="8">
    <source>
        <dbReference type="ARBA" id="ARBA00023170"/>
    </source>
</evidence>
<feature type="transmembrane region" description="Helical" evidence="10">
    <location>
        <begin position="12"/>
        <end position="39"/>
    </location>
</feature>
<dbReference type="PANTHER" id="PTHR21137">
    <property type="entry name" value="ODORANT RECEPTOR"/>
    <property type="match status" value="1"/>
</dbReference>
<evidence type="ECO:0000256" key="1">
    <source>
        <dbReference type="ARBA" id="ARBA00004651"/>
    </source>
</evidence>
<feature type="transmembrane region" description="Helical" evidence="10">
    <location>
        <begin position="118"/>
        <end position="139"/>
    </location>
</feature>
<keyword evidence="4 10" id="KW-0812">Transmembrane</keyword>
<gene>
    <name evidence="11" type="ORF">WN48_08141</name>
</gene>
<evidence type="ECO:0000256" key="9">
    <source>
        <dbReference type="ARBA" id="ARBA00023224"/>
    </source>
</evidence>
<dbReference type="Pfam" id="PF02949">
    <property type="entry name" value="7tm_6"/>
    <property type="match status" value="1"/>
</dbReference>
<keyword evidence="12" id="KW-1185">Reference proteome</keyword>
<evidence type="ECO:0000256" key="5">
    <source>
        <dbReference type="ARBA" id="ARBA00022725"/>
    </source>
</evidence>
<feature type="transmembrane region" description="Helical" evidence="10">
    <location>
        <begin position="179"/>
        <end position="198"/>
    </location>
</feature>
<sequence length="277" mass="32473">MNIRNYVFMNQLVLKFVGLYPISIIRYFICVSCVMLIIIPQIVMIYTNWYDLNTIMETSSDLLTLSLAILKSVVWIFNRKKLTFFIEFMLTDYWKIIDSNVFEYLQEYAIYAKNITKAYFISMCNALLFFYSLPIIEIFSPKNKDSGNFTTRSLPFVASYPMVFYKFPFYETLKEQSKLIKYLSYLIVSFFQLSLFCFPGDMLMQQSFSISTAVYSIQWSQLPTFVKDEVCMIILRSQKPSCITAGKIYVMHLENFLAILSTAFSYFMTLQNFSSGA</sequence>
<dbReference type="GO" id="GO:0005886">
    <property type="term" value="C:plasma membrane"/>
    <property type="evidence" value="ECO:0007669"/>
    <property type="project" value="UniProtKB-SubCell"/>
</dbReference>
<dbReference type="Proteomes" id="UP000250275">
    <property type="component" value="Unassembled WGS sequence"/>
</dbReference>
<evidence type="ECO:0000256" key="3">
    <source>
        <dbReference type="ARBA" id="ARBA00022606"/>
    </source>
</evidence>
<keyword evidence="8 11" id="KW-0675">Receptor</keyword>
<reference evidence="11 12" key="1">
    <citation type="submission" date="2015-07" db="EMBL/GenBank/DDBJ databases">
        <title>The genome of Eufriesea mexicana.</title>
        <authorList>
            <person name="Pan H."/>
            <person name="Kapheim K."/>
        </authorList>
    </citation>
    <scope>NUCLEOTIDE SEQUENCE [LARGE SCALE GENOMIC DNA]</scope>
    <source>
        <strain evidence="11">0111107269</strain>
        <tissue evidence="11">Whole body</tissue>
    </source>
</reference>
<evidence type="ECO:0000256" key="4">
    <source>
        <dbReference type="ARBA" id="ARBA00022692"/>
    </source>
</evidence>
<dbReference type="GO" id="GO:0004984">
    <property type="term" value="F:olfactory receptor activity"/>
    <property type="evidence" value="ECO:0007669"/>
    <property type="project" value="InterPro"/>
</dbReference>
<proteinExistence type="predicted"/>
<evidence type="ECO:0000313" key="12">
    <source>
        <dbReference type="Proteomes" id="UP000250275"/>
    </source>
</evidence>
<dbReference type="InterPro" id="IPR004117">
    <property type="entry name" value="7tm6_olfct_rcpt"/>
</dbReference>
<organism evidence="11 12">
    <name type="scientific">Eufriesea mexicana</name>
    <dbReference type="NCBI Taxonomy" id="516756"/>
    <lineage>
        <taxon>Eukaryota</taxon>
        <taxon>Metazoa</taxon>
        <taxon>Ecdysozoa</taxon>
        <taxon>Arthropoda</taxon>
        <taxon>Hexapoda</taxon>
        <taxon>Insecta</taxon>
        <taxon>Pterygota</taxon>
        <taxon>Neoptera</taxon>
        <taxon>Endopterygota</taxon>
        <taxon>Hymenoptera</taxon>
        <taxon>Apocrita</taxon>
        <taxon>Aculeata</taxon>
        <taxon>Apoidea</taxon>
        <taxon>Anthophila</taxon>
        <taxon>Apidae</taxon>
        <taxon>Eufriesea</taxon>
    </lineage>
</organism>
<evidence type="ECO:0000256" key="10">
    <source>
        <dbReference type="SAM" id="Phobius"/>
    </source>
</evidence>